<keyword evidence="3" id="KW-1185">Reference proteome</keyword>
<evidence type="ECO:0000313" key="3">
    <source>
        <dbReference type="Proteomes" id="UP001610063"/>
    </source>
</evidence>
<dbReference type="InterPro" id="IPR043732">
    <property type="entry name" value="DUF5675"/>
</dbReference>
<comment type="caution">
    <text evidence="2">The sequence shown here is derived from an EMBL/GenBank/DDBJ whole genome shotgun (WGS) entry which is preliminary data.</text>
</comment>
<evidence type="ECO:0000259" key="1">
    <source>
        <dbReference type="Pfam" id="PF18925"/>
    </source>
</evidence>
<feature type="domain" description="DUF5675" evidence="1">
    <location>
        <begin position="5"/>
        <end position="112"/>
    </location>
</feature>
<dbReference type="Proteomes" id="UP001610063">
    <property type="component" value="Unassembled WGS sequence"/>
</dbReference>
<gene>
    <name evidence="2" type="ORF">ACHKAR_09135</name>
</gene>
<name>A0ABW7N8E2_9BACT</name>
<accession>A0ABW7N8E2</accession>
<organism evidence="2 3">
    <name type="scientific">Marinoscillum luteum</name>
    <dbReference type="NCBI Taxonomy" id="861051"/>
    <lineage>
        <taxon>Bacteria</taxon>
        <taxon>Pseudomonadati</taxon>
        <taxon>Bacteroidota</taxon>
        <taxon>Cytophagia</taxon>
        <taxon>Cytophagales</taxon>
        <taxon>Reichenbachiellaceae</taxon>
        <taxon>Marinoscillum</taxon>
    </lineage>
</organism>
<protein>
    <submittedName>
        <fullName evidence="2">DUF5675 family protein</fullName>
    </submittedName>
</protein>
<evidence type="ECO:0000313" key="2">
    <source>
        <dbReference type="EMBL" id="MFH6983601.1"/>
    </source>
</evidence>
<dbReference type="EMBL" id="JBIPKE010000015">
    <property type="protein sequence ID" value="MFH6983601.1"/>
    <property type="molecule type" value="Genomic_DNA"/>
</dbReference>
<dbReference type="Pfam" id="PF18925">
    <property type="entry name" value="DUF5675"/>
    <property type="match status" value="1"/>
</dbReference>
<dbReference type="RefSeq" id="WP_395417151.1">
    <property type="nucleotide sequence ID" value="NZ_JBIPKE010000015.1"/>
</dbReference>
<reference evidence="2 3" key="1">
    <citation type="journal article" date="2013" name="Int. J. Syst. Evol. Microbiol.">
        <title>Marinoscillum luteum sp. nov., isolated from marine sediment.</title>
        <authorList>
            <person name="Cha I.T."/>
            <person name="Park S.J."/>
            <person name="Kim S.J."/>
            <person name="Kim J.G."/>
            <person name="Jung M.Y."/>
            <person name="Shin K.S."/>
            <person name="Kwon K.K."/>
            <person name="Yang S.H."/>
            <person name="Seo Y.S."/>
            <person name="Rhee S.K."/>
        </authorList>
    </citation>
    <scope>NUCLEOTIDE SEQUENCE [LARGE SCALE GENOMIC DNA]</scope>
    <source>
        <strain evidence="2 3">KCTC 23939</strain>
    </source>
</reference>
<proteinExistence type="predicted"/>
<sequence length="135" mass="15137">MELLLTRKYFPKGTNGRLTYNGSILCYTIELPWWDNQRNISCIPEGRYLLSKRHTEKRGNHILVMDVPGRDGILFHPANDALKELEGCIAPVSVLTGPGRGDSSRKACDVLNGHVFSAKHLREDVFLKITSDGKS</sequence>